<feature type="domain" description="MucB/RseB N-terminal" evidence="6">
    <location>
        <begin position="42"/>
        <end position="216"/>
    </location>
</feature>
<dbReference type="Pfam" id="PF17188">
    <property type="entry name" value="MucB_RseB_C"/>
    <property type="match status" value="1"/>
</dbReference>
<evidence type="ECO:0000313" key="9">
    <source>
        <dbReference type="Proteomes" id="UP000325161"/>
    </source>
</evidence>
<dbReference type="Gene3D" id="3.30.200.100">
    <property type="entry name" value="MucB/RseB, C-terminal domain"/>
    <property type="match status" value="1"/>
</dbReference>
<dbReference type="InterPro" id="IPR033436">
    <property type="entry name" value="MucB/RseB_C"/>
</dbReference>
<dbReference type="GO" id="GO:0042597">
    <property type="term" value="C:periplasmic space"/>
    <property type="evidence" value="ECO:0007669"/>
    <property type="project" value="UniProtKB-SubCell"/>
</dbReference>
<gene>
    <name evidence="8" type="ORF">FXN63_14695</name>
</gene>
<dbReference type="Proteomes" id="UP000325161">
    <property type="component" value="Chromosome"/>
</dbReference>
<keyword evidence="4" id="KW-0574">Periplasm</keyword>
<comment type="subcellular location">
    <subcellularLocation>
        <location evidence="1">Periplasm</location>
    </subcellularLocation>
</comment>
<evidence type="ECO:0000313" key="8">
    <source>
        <dbReference type="EMBL" id="QEI06945.1"/>
    </source>
</evidence>
<dbReference type="Pfam" id="PF03888">
    <property type="entry name" value="MucB_RseB"/>
    <property type="match status" value="1"/>
</dbReference>
<dbReference type="InterPro" id="IPR005588">
    <property type="entry name" value="MucB_RseB"/>
</dbReference>
<feature type="domain" description="MucB/RseB C-terminal" evidence="7">
    <location>
        <begin position="236"/>
        <end position="328"/>
    </location>
</feature>
<keyword evidence="3 5" id="KW-0732">Signal</keyword>
<reference evidence="8 9" key="1">
    <citation type="submission" date="2019-08" db="EMBL/GenBank/DDBJ databases">
        <title>Amphibian skin-associated Pigmentiphaga: genome sequence and occurrence across geography and hosts.</title>
        <authorList>
            <person name="Bletz M.C."/>
            <person name="Bunk B."/>
            <person name="Sproeer C."/>
            <person name="Biwer P."/>
            <person name="Reiter S."/>
            <person name="Rabemananjara F.C.E."/>
            <person name="Schulz S."/>
            <person name="Overmann J."/>
            <person name="Vences M."/>
        </authorList>
    </citation>
    <scope>NUCLEOTIDE SEQUENCE [LARGE SCALE GENOMIC DNA]</scope>
    <source>
        <strain evidence="8 9">Mada1488</strain>
    </source>
</reference>
<dbReference type="EMBL" id="CP043046">
    <property type="protein sequence ID" value="QEI06945.1"/>
    <property type="molecule type" value="Genomic_DNA"/>
</dbReference>
<evidence type="ECO:0000256" key="1">
    <source>
        <dbReference type="ARBA" id="ARBA00004418"/>
    </source>
</evidence>
<evidence type="ECO:0000256" key="2">
    <source>
        <dbReference type="ARBA" id="ARBA00008150"/>
    </source>
</evidence>
<dbReference type="Gene3D" id="2.50.20.10">
    <property type="entry name" value="Lipoprotein localisation LolA/LolB/LppX"/>
    <property type="match status" value="1"/>
</dbReference>
<dbReference type="AlphaFoldDB" id="A0A5C0AXQ9"/>
<evidence type="ECO:0000256" key="3">
    <source>
        <dbReference type="ARBA" id="ARBA00022729"/>
    </source>
</evidence>
<name>A0A5C0AXQ9_9BURK</name>
<dbReference type="CDD" id="cd16327">
    <property type="entry name" value="RseB"/>
    <property type="match status" value="1"/>
</dbReference>
<comment type="similarity">
    <text evidence="2">Belongs to the RseB family.</text>
</comment>
<dbReference type="InterPro" id="IPR038484">
    <property type="entry name" value="MucB/RseB_C_sf"/>
</dbReference>
<dbReference type="PANTHER" id="PTHR38782">
    <property type="match status" value="1"/>
</dbReference>
<feature type="chain" id="PRO_5023006884" evidence="5">
    <location>
        <begin position="32"/>
        <end position="335"/>
    </location>
</feature>
<dbReference type="OrthoDB" id="7067274at2"/>
<dbReference type="InterPro" id="IPR033434">
    <property type="entry name" value="MucB/RseB_N"/>
</dbReference>
<evidence type="ECO:0000256" key="4">
    <source>
        <dbReference type="ARBA" id="ARBA00022764"/>
    </source>
</evidence>
<evidence type="ECO:0000259" key="6">
    <source>
        <dbReference type="Pfam" id="PF03888"/>
    </source>
</evidence>
<evidence type="ECO:0000259" key="7">
    <source>
        <dbReference type="Pfam" id="PF17188"/>
    </source>
</evidence>
<evidence type="ECO:0000256" key="5">
    <source>
        <dbReference type="SAM" id="SignalP"/>
    </source>
</evidence>
<organism evidence="8 9">
    <name type="scientific">Pigmentiphaga aceris</name>
    <dbReference type="NCBI Taxonomy" id="1940612"/>
    <lineage>
        <taxon>Bacteria</taxon>
        <taxon>Pseudomonadati</taxon>
        <taxon>Pseudomonadota</taxon>
        <taxon>Betaproteobacteria</taxon>
        <taxon>Burkholderiales</taxon>
        <taxon>Alcaligenaceae</taxon>
        <taxon>Pigmentiphaga</taxon>
    </lineage>
</organism>
<sequence length="335" mass="36678">MAVSSGNGRLSWLLCSVVAAGFLAHGSVAFATPPQTDGNDLSVLRRIQAAAQKLDYSGTYTYQQGSFMQSSRLTHVVDATGEHERLEILDGVPTEFIRHNEEVQCLIPDKQLIVIEDRPTRERFPGVLLGSVEALGDRYRLSIKPEPQRVADRDCQAISLTPVDSERYGYLLCADVESGLLLKAKTVDANGEVLEQLAFTSLTVGVGVDRSKLKSKWSTKDWTVQRTKVTPIDLASMGWNVGEVSGFRKVTEVKRSMGERSDVKQLVMADGMAAISVFIEPATDSHPQASGSMSRGAIHVFGRRYGEYWLTVLGEAPPETVRKVADSIVHQPASK</sequence>
<protein>
    <submittedName>
        <fullName evidence="8">Siderophore-interacting protein</fullName>
    </submittedName>
</protein>
<feature type="signal peptide" evidence="5">
    <location>
        <begin position="1"/>
        <end position="31"/>
    </location>
</feature>
<dbReference type="PANTHER" id="PTHR38782:SF1">
    <property type="entry name" value="SIGMA-E FACTOR REGULATORY PROTEIN RSEB"/>
    <property type="match status" value="1"/>
</dbReference>
<proteinExistence type="inferred from homology"/>
<dbReference type="KEGG" id="pacr:FXN63_14695"/>
<accession>A0A5C0AXQ9</accession>
<dbReference type="PIRSF" id="PIRSF005427">
    <property type="entry name" value="RseB"/>
    <property type="match status" value="1"/>
</dbReference>
<keyword evidence="9" id="KW-1185">Reference proteome</keyword>